<evidence type="ECO:0000313" key="4">
    <source>
        <dbReference type="Proteomes" id="UP000051315"/>
    </source>
</evidence>
<feature type="domain" description="UspA" evidence="2">
    <location>
        <begin position="15"/>
        <end position="154"/>
    </location>
</feature>
<evidence type="ECO:0000313" key="3">
    <source>
        <dbReference type="EMBL" id="KRM09023.1"/>
    </source>
</evidence>
<dbReference type="InterPro" id="IPR006015">
    <property type="entry name" value="Universal_stress_UspA"/>
</dbReference>
<accession>A0A0R1VUD4</accession>
<sequence length="176" mass="19572">MKLKSKGAVFMLQQYKKIQVAIDGSQESELAFKKAVAVALRNQAELLLVHVIDTRAFQNVSSFDSAMVEEVSETAKNSMASYIQTAKDAGLQHVNYYIEYGSPKTILGRDFPKRENVDLIMIGATGLNAVERLLLGSVTEFVTRNATCDILVVRTDLDNQPVNFKQLAKDKQTKNN</sequence>
<dbReference type="PRINTS" id="PR01438">
    <property type="entry name" value="UNVRSLSTRESS"/>
</dbReference>
<dbReference type="SUPFAM" id="SSF52402">
    <property type="entry name" value="Adenine nucleotide alpha hydrolases-like"/>
    <property type="match status" value="1"/>
</dbReference>
<dbReference type="EMBL" id="AZFX01000060">
    <property type="protein sequence ID" value="KRM09023.1"/>
    <property type="molecule type" value="Genomic_DNA"/>
</dbReference>
<dbReference type="InterPro" id="IPR014729">
    <property type="entry name" value="Rossmann-like_a/b/a_fold"/>
</dbReference>
<comment type="similarity">
    <text evidence="1">Belongs to the universal stress protein A family.</text>
</comment>
<keyword evidence="4" id="KW-1185">Reference proteome</keyword>
<dbReference type="STRING" id="1423735.FC15_GL001815"/>
<gene>
    <name evidence="3" type="ORF">FC15_GL001815</name>
</gene>
<dbReference type="PATRIC" id="fig|1423735.3.peg.1886"/>
<name>A0A0R1VUD4_9LACO</name>
<dbReference type="PANTHER" id="PTHR46268">
    <property type="entry name" value="STRESS RESPONSE PROTEIN NHAX"/>
    <property type="match status" value="1"/>
</dbReference>
<evidence type="ECO:0000256" key="1">
    <source>
        <dbReference type="ARBA" id="ARBA00008791"/>
    </source>
</evidence>
<organism evidence="3 4">
    <name type="scientific">Lapidilactobacillus concavus DSM 17758</name>
    <dbReference type="NCBI Taxonomy" id="1423735"/>
    <lineage>
        <taxon>Bacteria</taxon>
        <taxon>Bacillati</taxon>
        <taxon>Bacillota</taxon>
        <taxon>Bacilli</taxon>
        <taxon>Lactobacillales</taxon>
        <taxon>Lactobacillaceae</taxon>
        <taxon>Lapidilactobacillus</taxon>
    </lineage>
</organism>
<dbReference type="PIRSF" id="PIRSF006276">
    <property type="entry name" value="UspA"/>
    <property type="match status" value="1"/>
</dbReference>
<dbReference type="Proteomes" id="UP000051315">
    <property type="component" value="Unassembled WGS sequence"/>
</dbReference>
<comment type="caution">
    <text evidence="3">The sequence shown here is derived from an EMBL/GenBank/DDBJ whole genome shotgun (WGS) entry which is preliminary data.</text>
</comment>
<dbReference type="AlphaFoldDB" id="A0A0R1VUD4"/>
<dbReference type="Gene3D" id="3.40.50.620">
    <property type="entry name" value="HUPs"/>
    <property type="match status" value="1"/>
</dbReference>
<protein>
    <submittedName>
        <fullName evidence="3">Universal stress protein UspA related nucleotide-binding protein</fullName>
    </submittedName>
</protein>
<dbReference type="PANTHER" id="PTHR46268:SF6">
    <property type="entry name" value="UNIVERSAL STRESS PROTEIN UP12"/>
    <property type="match status" value="1"/>
</dbReference>
<dbReference type="InterPro" id="IPR006016">
    <property type="entry name" value="UspA"/>
</dbReference>
<proteinExistence type="inferred from homology"/>
<dbReference type="Pfam" id="PF00582">
    <property type="entry name" value="Usp"/>
    <property type="match status" value="1"/>
</dbReference>
<reference evidence="3 4" key="1">
    <citation type="journal article" date="2015" name="Genome Announc.">
        <title>Expanding the biotechnology potential of lactobacilli through comparative genomics of 213 strains and associated genera.</title>
        <authorList>
            <person name="Sun Z."/>
            <person name="Harris H.M."/>
            <person name="McCann A."/>
            <person name="Guo C."/>
            <person name="Argimon S."/>
            <person name="Zhang W."/>
            <person name="Yang X."/>
            <person name="Jeffery I.B."/>
            <person name="Cooney J.C."/>
            <person name="Kagawa T.F."/>
            <person name="Liu W."/>
            <person name="Song Y."/>
            <person name="Salvetti E."/>
            <person name="Wrobel A."/>
            <person name="Rasinkangas P."/>
            <person name="Parkhill J."/>
            <person name="Rea M.C."/>
            <person name="O'Sullivan O."/>
            <person name="Ritari J."/>
            <person name="Douillard F.P."/>
            <person name="Paul Ross R."/>
            <person name="Yang R."/>
            <person name="Briner A.E."/>
            <person name="Felis G.E."/>
            <person name="de Vos W.M."/>
            <person name="Barrangou R."/>
            <person name="Klaenhammer T.R."/>
            <person name="Caufield P.W."/>
            <person name="Cui Y."/>
            <person name="Zhang H."/>
            <person name="O'Toole P.W."/>
        </authorList>
    </citation>
    <scope>NUCLEOTIDE SEQUENCE [LARGE SCALE GENOMIC DNA]</scope>
    <source>
        <strain evidence="3 4">DSM 17758</strain>
    </source>
</reference>
<dbReference type="CDD" id="cd00293">
    <property type="entry name" value="USP-like"/>
    <property type="match status" value="1"/>
</dbReference>
<evidence type="ECO:0000259" key="2">
    <source>
        <dbReference type="Pfam" id="PF00582"/>
    </source>
</evidence>